<organism evidence="1 2">
    <name type="scientific">Pseudocercospora musae</name>
    <dbReference type="NCBI Taxonomy" id="113226"/>
    <lineage>
        <taxon>Eukaryota</taxon>
        <taxon>Fungi</taxon>
        <taxon>Dikarya</taxon>
        <taxon>Ascomycota</taxon>
        <taxon>Pezizomycotina</taxon>
        <taxon>Dothideomycetes</taxon>
        <taxon>Dothideomycetidae</taxon>
        <taxon>Mycosphaerellales</taxon>
        <taxon>Mycosphaerellaceae</taxon>
        <taxon>Pseudocercospora</taxon>
    </lineage>
</organism>
<accession>A0A139H8R0</accession>
<gene>
    <name evidence="1" type="ORF">AC579_4450</name>
</gene>
<protein>
    <submittedName>
        <fullName evidence="1">Uncharacterized protein</fullName>
    </submittedName>
</protein>
<reference evidence="1 2" key="1">
    <citation type="submission" date="2015-07" db="EMBL/GenBank/DDBJ databases">
        <title>Comparative genomics of the Sigatoka disease complex on banana suggests a link between parallel evolutionary changes in Pseudocercospora fijiensis and Pseudocercospora eumusae and increased virulence on the banana host.</title>
        <authorList>
            <person name="Chang T.-C."/>
            <person name="Salvucci A."/>
            <person name="Crous P.W."/>
            <person name="Stergiopoulos I."/>
        </authorList>
    </citation>
    <scope>NUCLEOTIDE SEQUENCE [LARGE SCALE GENOMIC DNA]</scope>
    <source>
        <strain evidence="1 2">CBS 116634</strain>
    </source>
</reference>
<evidence type="ECO:0000313" key="1">
    <source>
        <dbReference type="EMBL" id="KXS98832.1"/>
    </source>
</evidence>
<keyword evidence="2" id="KW-1185">Reference proteome</keyword>
<proteinExistence type="predicted"/>
<comment type="caution">
    <text evidence="1">The sequence shown here is derived from an EMBL/GenBank/DDBJ whole genome shotgun (WGS) entry which is preliminary data.</text>
</comment>
<name>A0A139H8R0_9PEZI</name>
<dbReference type="Proteomes" id="UP000073492">
    <property type="component" value="Unassembled WGS sequence"/>
</dbReference>
<dbReference type="EMBL" id="LFZO01000732">
    <property type="protein sequence ID" value="KXS98832.1"/>
    <property type="molecule type" value="Genomic_DNA"/>
</dbReference>
<sequence length="182" mass="20342">MAARPLSTNLDQHSCDLMPYTTNPPMLPSLSLDLVIVSCASPGSTTRNLQSTWSSDSLKLSASYTDKSFNNTAEEKPRTTYGHYAQLNRVLEGYLRTIRRPRNTHLSGKRELSCISSAKTAMLRRLKDLVNGQHRIGRCSIVLSVSGYPHGMNLESMQGSSRMIGRRQPRGQLLMISNWTNE</sequence>
<evidence type="ECO:0000313" key="2">
    <source>
        <dbReference type="Proteomes" id="UP000073492"/>
    </source>
</evidence>
<dbReference type="AlphaFoldDB" id="A0A139H8R0"/>
<dbReference type="OrthoDB" id="10527508at2759"/>